<gene>
    <name evidence="1" type="ORF">HTAM1171_LOCUS8493</name>
</gene>
<accession>A0A7S2HYY8</accession>
<organism evidence="1">
    <name type="scientific">Helicotheca tamesis</name>
    <dbReference type="NCBI Taxonomy" id="374047"/>
    <lineage>
        <taxon>Eukaryota</taxon>
        <taxon>Sar</taxon>
        <taxon>Stramenopiles</taxon>
        <taxon>Ochrophyta</taxon>
        <taxon>Bacillariophyta</taxon>
        <taxon>Mediophyceae</taxon>
        <taxon>Lithodesmiophycidae</taxon>
        <taxon>Lithodesmiales</taxon>
        <taxon>Lithodesmiaceae</taxon>
        <taxon>Helicotheca</taxon>
    </lineage>
</organism>
<dbReference type="EMBL" id="HBGV01013896">
    <property type="protein sequence ID" value="CAD9504269.1"/>
    <property type="molecule type" value="Transcribed_RNA"/>
</dbReference>
<protein>
    <submittedName>
        <fullName evidence="1">Uncharacterized protein</fullName>
    </submittedName>
</protein>
<evidence type="ECO:0000313" key="1">
    <source>
        <dbReference type="EMBL" id="CAD9504269.1"/>
    </source>
</evidence>
<reference evidence="1" key="1">
    <citation type="submission" date="2021-01" db="EMBL/GenBank/DDBJ databases">
        <authorList>
            <person name="Corre E."/>
            <person name="Pelletier E."/>
            <person name="Niang G."/>
            <person name="Scheremetjew M."/>
            <person name="Finn R."/>
            <person name="Kale V."/>
            <person name="Holt S."/>
            <person name="Cochrane G."/>
            <person name="Meng A."/>
            <person name="Brown T."/>
            <person name="Cohen L."/>
        </authorList>
    </citation>
    <scope>NUCLEOTIDE SEQUENCE</scope>
    <source>
        <strain evidence="1">CCMP826</strain>
    </source>
</reference>
<dbReference type="AlphaFoldDB" id="A0A7S2HYY8"/>
<sequence>MVDTAKKCQATEQDVELFCRGIQQICEDDEENNFLENVGDYLAEICFLACRHKVKLEAAFINAALACEIMEGIASSLYPTMEVQRIALPMVFKAELMHGLKGFKVPGLSS</sequence>
<name>A0A7S2HYY8_9STRA</name>
<proteinExistence type="predicted"/>